<dbReference type="Proteomes" id="UP001459204">
    <property type="component" value="Unassembled WGS sequence"/>
</dbReference>
<dbReference type="InterPro" id="IPR003661">
    <property type="entry name" value="HisK_dim/P_dom"/>
</dbReference>
<feature type="domain" description="Histidine kinase" evidence="10">
    <location>
        <begin position="211"/>
        <end position="419"/>
    </location>
</feature>
<dbReference type="Pfam" id="PF02518">
    <property type="entry name" value="HATPase_c"/>
    <property type="match status" value="1"/>
</dbReference>
<dbReference type="Gene3D" id="1.10.287.130">
    <property type="match status" value="1"/>
</dbReference>
<accession>A0ABU9J3B2</accession>
<keyword evidence="7 11" id="KW-0067">ATP-binding</keyword>
<evidence type="ECO:0000259" key="10">
    <source>
        <dbReference type="PROSITE" id="PS50109"/>
    </source>
</evidence>
<dbReference type="PANTHER" id="PTHR43065">
    <property type="entry name" value="SENSOR HISTIDINE KINASE"/>
    <property type="match status" value="1"/>
</dbReference>
<dbReference type="RefSeq" id="WP_341726911.1">
    <property type="nucleotide sequence ID" value="NZ_JBBWWT010000008.1"/>
</dbReference>
<feature type="transmembrane region" description="Helical" evidence="9">
    <location>
        <begin position="134"/>
        <end position="154"/>
    </location>
</feature>
<evidence type="ECO:0000256" key="5">
    <source>
        <dbReference type="ARBA" id="ARBA00022741"/>
    </source>
</evidence>
<evidence type="ECO:0000256" key="8">
    <source>
        <dbReference type="ARBA" id="ARBA00023012"/>
    </source>
</evidence>
<evidence type="ECO:0000256" key="9">
    <source>
        <dbReference type="SAM" id="Phobius"/>
    </source>
</evidence>
<sequence length="433" mass="46768">MLQLISLLLAVLPTLAWLYRAFALDIPWRPGELTSMALSLSVCAAAGVSFVLIRLGRFAWASRLLLVVFAVTVIPAYMTTGFGAQRFEQPVLVIWMAVAALVVGRAALWLMFASIVAAFLLGITVDVSRQGDAAALYGDAAFSVAMFLMIAIVLDRSSVALRQSLREANIRGDQLQEANHRLLHEISERERAQEQLVHAQKIEAVGRLAGGVAHDFGNLMAVISGYARKGLRADAAEQRQKSLEGIEAAARRATLLTHKLMAFARQDDYVEETFDAAGALADLQPMLRQLFNPGVELRYEFGATMPQVQMDRNRFELMVLNIAANADYAMPLGGIFSLRVEQDDPNHVVLEFSDTGAGMGGEVLAHIFDPFFTTKPAGQGTGLGLSVVRDLVTRVGGSISARSGVGVGTTLSVRLPVTGAYPAPPVPSHPEIR</sequence>
<keyword evidence="3" id="KW-0597">Phosphoprotein</keyword>
<dbReference type="PANTHER" id="PTHR43065:SF46">
    <property type="entry name" value="C4-DICARBOXYLATE TRANSPORT SENSOR PROTEIN DCTB"/>
    <property type="match status" value="1"/>
</dbReference>
<protein>
    <recommendedName>
        <fullName evidence="2">histidine kinase</fullName>
        <ecNumber evidence="2">2.7.13.3</ecNumber>
    </recommendedName>
</protein>
<evidence type="ECO:0000256" key="2">
    <source>
        <dbReference type="ARBA" id="ARBA00012438"/>
    </source>
</evidence>
<comment type="catalytic activity">
    <reaction evidence="1">
        <text>ATP + protein L-histidine = ADP + protein N-phospho-L-histidine.</text>
        <dbReference type="EC" id="2.7.13.3"/>
    </reaction>
</comment>
<dbReference type="SMART" id="SM00388">
    <property type="entry name" value="HisKA"/>
    <property type="match status" value="1"/>
</dbReference>
<keyword evidence="9" id="KW-1133">Transmembrane helix</keyword>
<evidence type="ECO:0000313" key="11">
    <source>
        <dbReference type="EMBL" id="MEL1265737.1"/>
    </source>
</evidence>
<keyword evidence="6" id="KW-0418">Kinase</keyword>
<dbReference type="PROSITE" id="PS50109">
    <property type="entry name" value="HIS_KIN"/>
    <property type="match status" value="1"/>
</dbReference>
<dbReference type="PRINTS" id="PR00344">
    <property type="entry name" value="BCTRLSENSOR"/>
</dbReference>
<evidence type="ECO:0000256" key="7">
    <source>
        <dbReference type="ARBA" id="ARBA00022840"/>
    </source>
</evidence>
<dbReference type="InterPro" id="IPR004358">
    <property type="entry name" value="Sig_transdc_His_kin-like_C"/>
</dbReference>
<dbReference type="SUPFAM" id="SSF47384">
    <property type="entry name" value="Homodimeric domain of signal transducing histidine kinase"/>
    <property type="match status" value="1"/>
</dbReference>
<name>A0ABU9J3B2_9GAMM</name>
<evidence type="ECO:0000256" key="4">
    <source>
        <dbReference type="ARBA" id="ARBA00022679"/>
    </source>
</evidence>
<keyword evidence="4" id="KW-0808">Transferase</keyword>
<proteinExistence type="predicted"/>
<keyword evidence="5" id="KW-0547">Nucleotide-binding</keyword>
<dbReference type="SUPFAM" id="SSF55874">
    <property type="entry name" value="ATPase domain of HSP90 chaperone/DNA topoisomerase II/histidine kinase"/>
    <property type="match status" value="1"/>
</dbReference>
<dbReference type="InterPro" id="IPR003594">
    <property type="entry name" value="HATPase_dom"/>
</dbReference>
<feature type="transmembrane region" description="Helical" evidence="9">
    <location>
        <begin position="60"/>
        <end position="80"/>
    </location>
</feature>
<evidence type="ECO:0000256" key="1">
    <source>
        <dbReference type="ARBA" id="ARBA00000085"/>
    </source>
</evidence>
<keyword evidence="12" id="KW-1185">Reference proteome</keyword>
<dbReference type="SMART" id="SM00387">
    <property type="entry name" value="HATPase_c"/>
    <property type="match status" value="1"/>
</dbReference>
<evidence type="ECO:0000256" key="6">
    <source>
        <dbReference type="ARBA" id="ARBA00022777"/>
    </source>
</evidence>
<keyword evidence="9" id="KW-0812">Transmembrane</keyword>
<dbReference type="EMBL" id="JBBWWT010000008">
    <property type="protein sequence ID" value="MEL1265737.1"/>
    <property type="molecule type" value="Genomic_DNA"/>
</dbReference>
<dbReference type="GO" id="GO:0005524">
    <property type="term" value="F:ATP binding"/>
    <property type="evidence" value="ECO:0007669"/>
    <property type="project" value="UniProtKB-KW"/>
</dbReference>
<keyword evidence="9" id="KW-0472">Membrane</keyword>
<comment type="caution">
    <text evidence="11">The sequence shown here is derived from an EMBL/GenBank/DDBJ whole genome shotgun (WGS) entry which is preliminary data.</text>
</comment>
<gene>
    <name evidence="11" type="ORF">AAD027_15385</name>
</gene>
<dbReference type="InterPro" id="IPR036097">
    <property type="entry name" value="HisK_dim/P_sf"/>
</dbReference>
<evidence type="ECO:0000313" key="12">
    <source>
        <dbReference type="Proteomes" id="UP001459204"/>
    </source>
</evidence>
<dbReference type="InterPro" id="IPR036890">
    <property type="entry name" value="HATPase_C_sf"/>
</dbReference>
<dbReference type="CDD" id="cd00082">
    <property type="entry name" value="HisKA"/>
    <property type="match status" value="1"/>
</dbReference>
<dbReference type="InterPro" id="IPR005467">
    <property type="entry name" value="His_kinase_dom"/>
</dbReference>
<dbReference type="Pfam" id="PF00512">
    <property type="entry name" value="HisKA"/>
    <property type="match status" value="1"/>
</dbReference>
<reference evidence="11 12" key="1">
    <citation type="submission" date="2024-04" db="EMBL/GenBank/DDBJ databases">
        <title>Draft genome sequence of Pseudoxanthomonas putridarboris WD12.</title>
        <authorList>
            <person name="Oh J."/>
        </authorList>
    </citation>
    <scope>NUCLEOTIDE SEQUENCE [LARGE SCALE GENOMIC DNA]</scope>
    <source>
        <strain evidence="11 12">WD12</strain>
    </source>
</reference>
<evidence type="ECO:0000256" key="3">
    <source>
        <dbReference type="ARBA" id="ARBA00022553"/>
    </source>
</evidence>
<feature type="transmembrane region" description="Helical" evidence="9">
    <location>
        <begin position="92"/>
        <end position="122"/>
    </location>
</feature>
<organism evidence="11 12">
    <name type="scientific">Pseudoxanthomonas putridarboris</name>
    <dbReference type="NCBI Taxonomy" id="752605"/>
    <lineage>
        <taxon>Bacteria</taxon>
        <taxon>Pseudomonadati</taxon>
        <taxon>Pseudomonadota</taxon>
        <taxon>Gammaproteobacteria</taxon>
        <taxon>Lysobacterales</taxon>
        <taxon>Lysobacteraceae</taxon>
        <taxon>Pseudoxanthomonas</taxon>
    </lineage>
</organism>
<feature type="transmembrane region" description="Helical" evidence="9">
    <location>
        <begin position="33"/>
        <end position="53"/>
    </location>
</feature>
<dbReference type="EC" id="2.7.13.3" evidence="2"/>
<dbReference type="Gene3D" id="3.30.565.10">
    <property type="entry name" value="Histidine kinase-like ATPase, C-terminal domain"/>
    <property type="match status" value="1"/>
</dbReference>
<keyword evidence="8" id="KW-0902">Two-component regulatory system</keyword>